<dbReference type="EMBL" id="CP027226">
    <property type="protein sequence ID" value="AVM41962.1"/>
    <property type="molecule type" value="Genomic_DNA"/>
</dbReference>
<dbReference type="InterPro" id="IPR036919">
    <property type="entry name" value="Ribo_uL30_ferredoxin-like_sf"/>
</dbReference>
<dbReference type="KEGG" id="fsa:C5Q98_01335"/>
<evidence type="ECO:0000259" key="6">
    <source>
        <dbReference type="Pfam" id="PF00327"/>
    </source>
</evidence>
<evidence type="ECO:0000256" key="1">
    <source>
        <dbReference type="ARBA" id="ARBA00007594"/>
    </source>
</evidence>
<reference evidence="8" key="1">
    <citation type="submission" date="2018-02" db="EMBL/GenBank/DDBJ databases">
        <authorList>
            <person name="Holder M.E."/>
            <person name="Ajami N.J."/>
            <person name="Petrosino J.F."/>
        </authorList>
    </citation>
    <scope>NUCLEOTIDE SEQUENCE [LARGE SCALE GENOMIC DNA]</scope>
    <source>
        <strain evidence="8">CCUG 47711</strain>
    </source>
</reference>
<dbReference type="InterPro" id="IPR016082">
    <property type="entry name" value="Ribosomal_uL30_ferredoxin-like"/>
</dbReference>
<dbReference type="NCBIfam" id="TIGR01308">
    <property type="entry name" value="rpmD_bact"/>
    <property type="match status" value="1"/>
</dbReference>
<dbReference type="FunFam" id="3.30.1390.20:FF:000001">
    <property type="entry name" value="50S ribosomal protein L30"/>
    <property type="match status" value="1"/>
</dbReference>
<dbReference type="GO" id="GO:0006412">
    <property type="term" value="P:translation"/>
    <property type="evidence" value="ECO:0007669"/>
    <property type="project" value="UniProtKB-UniRule"/>
</dbReference>
<accession>A0A2S0KLQ1</accession>
<dbReference type="InterPro" id="IPR005996">
    <property type="entry name" value="Ribosomal_uL30_bac-type"/>
</dbReference>
<keyword evidence="3 5" id="KW-0689">Ribosomal protein</keyword>
<dbReference type="OrthoDB" id="9812790at2"/>
<feature type="domain" description="Large ribosomal subunit protein uL30-like ferredoxin-like fold" evidence="6">
    <location>
        <begin position="4"/>
        <end position="54"/>
    </location>
</feature>
<sequence>MAKLKITLKKSKNNRLTKHKRTLEALGLKKIGQSVEHEDTPALRGQLRQVDYLVEVESL</sequence>
<dbReference type="Pfam" id="PF00327">
    <property type="entry name" value="Ribosomal_L30"/>
    <property type="match status" value="1"/>
</dbReference>
<evidence type="ECO:0000313" key="7">
    <source>
        <dbReference type="EMBL" id="AVM41962.1"/>
    </source>
</evidence>
<dbReference type="Proteomes" id="UP000237947">
    <property type="component" value="Chromosome"/>
</dbReference>
<keyword evidence="8" id="KW-1185">Reference proteome</keyword>
<dbReference type="Gene3D" id="3.30.1390.20">
    <property type="entry name" value="Ribosomal protein L30, ferredoxin-like fold domain"/>
    <property type="match status" value="1"/>
</dbReference>
<evidence type="ECO:0000256" key="3">
    <source>
        <dbReference type="ARBA" id="ARBA00022980"/>
    </source>
</evidence>
<comment type="similarity">
    <text evidence="1 5">Belongs to the universal ribosomal protein uL30 family.</text>
</comment>
<dbReference type="HAMAP" id="MF_01371_B">
    <property type="entry name" value="Ribosomal_uL30_B"/>
    <property type="match status" value="1"/>
</dbReference>
<dbReference type="GO" id="GO:0003735">
    <property type="term" value="F:structural constituent of ribosome"/>
    <property type="evidence" value="ECO:0007669"/>
    <property type="project" value="InterPro"/>
</dbReference>
<dbReference type="SUPFAM" id="SSF55129">
    <property type="entry name" value="Ribosomal protein L30p/L7e"/>
    <property type="match status" value="1"/>
</dbReference>
<dbReference type="PANTHER" id="PTHR15892:SF2">
    <property type="entry name" value="LARGE RIBOSOMAL SUBUNIT PROTEIN UL30M"/>
    <property type="match status" value="1"/>
</dbReference>
<comment type="subunit">
    <text evidence="2 5">Part of the 50S ribosomal subunit.</text>
</comment>
<dbReference type="RefSeq" id="WP_106011948.1">
    <property type="nucleotide sequence ID" value="NZ_CP027226.1"/>
</dbReference>
<evidence type="ECO:0000256" key="2">
    <source>
        <dbReference type="ARBA" id="ARBA00011838"/>
    </source>
</evidence>
<dbReference type="AlphaFoldDB" id="A0A2S0KLQ1"/>
<dbReference type="CDD" id="cd01658">
    <property type="entry name" value="Ribosomal_L30"/>
    <property type="match status" value="1"/>
</dbReference>
<dbReference type="PIRSF" id="PIRSF002211">
    <property type="entry name" value="Ribosomal_L30_bac-type"/>
    <property type="match status" value="1"/>
</dbReference>
<evidence type="ECO:0000256" key="4">
    <source>
        <dbReference type="ARBA" id="ARBA00023274"/>
    </source>
</evidence>
<dbReference type="PANTHER" id="PTHR15892">
    <property type="entry name" value="MITOCHONDRIAL RIBOSOMAL PROTEIN L30"/>
    <property type="match status" value="1"/>
</dbReference>
<organism evidence="7 8">
    <name type="scientific">Fastidiosipila sanguinis</name>
    <dbReference type="NCBI Taxonomy" id="236753"/>
    <lineage>
        <taxon>Bacteria</taxon>
        <taxon>Bacillati</taxon>
        <taxon>Bacillota</taxon>
        <taxon>Clostridia</taxon>
        <taxon>Eubacteriales</taxon>
        <taxon>Oscillospiraceae</taxon>
        <taxon>Fastidiosipila</taxon>
    </lineage>
</organism>
<dbReference type="GO" id="GO:0022625">
    <property type="term" value="C:cytosolic large ribosomal subunit"/>
    <property type="evidence" value="ECO:0007669"/>
    <property type="project" value="TreeGrafter"/>
</dbReference>
<name>A0A2S0KLQ1_9FIRM</name>
<protein>
    <recommendedName>
        <fullName evidence="5">Large ribosomal subunit protein uL30</fullName>
    </recommendedName>
</protein>
<proteinExistence type="inferred from homology"/>
<evidence type="ECO:0000256" key="5">
    <source>
        <dbReference type="HAMAP-Rule" id="MF_01371"/>
    </source>
</evidence>
<gene>
    <name evidence="5" type="primary">rpmD</name>
    <name evidence="7" type="ORF">C5Q98_01335</name>
</gene>
<evidence type="ECO:0000313" key="8">
    <source>
        <dbReference type="Proteomes" id="UP000237947"/>
    </source>
</evidence>
<keyword evidence="4 5" id="KW-0687">Ribonucleoprotein</keyword>